<feature type="transmembrane region" description="Helical" evidence="7">
    <location>
        <begin position="760"/>
        <end position="780"/>
    </location>
</feature>
<keyword evidence="3 7" id="KW-0812">Transmembrane</keyword>
<proteinExistence type="predicted"/>
<dbReference type="Pfam" id="PF02080">
    <property type="entry name" value="TrkA_C"/>
    <property type="match status" value="4"/>
</dbReference>
<evidence type="ECO:0000256" key="4">
    <source>
        <dbReference type="ARBA" id="ARBA00022737"/>
    </source>
</evidence>
<keyword evidence="4" id="KW-0677">Repeat</keyword>
<feature type="domain" description="RCK C-terminal" evidence="8">
    <location>
        <begin position="491"/>
        <end position="575"/>
    </location>
</feature>
<keyword evidence="5 7" id="KW-1133">Transmembrane helix</keyword>
<sequence length="784" mass="83298">MTTAMLLALAILVLALILLISGRVPAEVVAMLVLGALPVAGLVTPAEAIAGFSSPAVITLWAIFILSGGLTRTGVGDLLGAQVLRVAGHGEAALVAVIMATAAVLSAVMNNVAVAVLMLPVVMDIARKSGNAPSRLLMPLAYGALLGGLMTQIGTPPNILVSVAMEEQGLTPFAMFDFTPVGGAVLLAGIAFMTLIGRHLLPRRDPAGASLHPEVNLRDRYDLRNRMFLMAVPPYSDLSGKTLAQCRFGPALGLAVLEILRNGRTLMAPGSETEIRSDDRLLVQGRLERMEELRGWRDLTIEQEGCGPDQLISENIGMAEAQLAPDSELIGLSLSEARFFTRFGVNVLGALRGTPAQAVSLGDYRCAAGDVLLVQGPKNTLEDLGQERNFTRLTHLNRAEVTSHRALQQGLLTLRLSAAGGLAGRTLHDCALGDALGLRVVGILREQQCILLPTPEDTLEGDDRLAVTGRREDLMLLQGLERLEIQREFSPEITNLESAEVGLIEVVLSPHSRLAGKTLRDLHFREKFGLSVIALWRGGRALRTGLRDLPLQFGDALLIYGSRARFTQLARDGDFLVLTQDVQEPPRRDKLGRSLSILTAVLIPVLLGWLPIYIAAVLGAAAMILSGCLSMNEAHRAIEWKAIFLIAGLLPLGTALDQSGAAGLLAETLTATVAPFGPQALLAALILFTAVGTCFLPPAALVVLLVPIVFNIAAPTGLSPEALSMGIAMASASLMSPFAHPANILVMGPGGYRFRDYLKVGIPLTLVVLATIMLVLPLVWPLQA</sequence>
<feature type="transmembrane region" description="Helical" evidence="7">
    <location>
        <begin position="642"/>
        <end position="661"/>
    </location>
</feature>
<feature type="transmembrane region" description="Helical" evidence="7">
    <location>
        <begin position="681"/>
        <end position="710"/>
    </location>
</feature>
<accession>A0ABY5ZN89</accession>
<feature type="domain" description="RCK C-terminal" evidence="8">
    <location>
        <begin position="399"/>
        <end position="483"/>
    </location>
</feature>
<feature type="transmembrane region" description="Helical" evidence="7">
    <location>
        <begin position="613"/>
        <end position="630"/>
    </location>
</feature>
<dbReference type="InterPro" id="IPR004680">
    <property type="entry name" value="Cit_transptr-like_dom"/>
</dbReference>
<dbReference type="PROSITE" id="PS51202">
    <property type="entry name" value="RCK_C"/>
    <property type="match status" value="4"/>
</dbReference>
<evidence type="ECO:0000313" key="9">
    <source>
        <dbReference type="EMBL" id="UWZ80201.1"/>
    </source>
</evidence>
<protein>
    <submittedName>
        <fullName evidence="9">SLC13 family permease</fullName>
    </submittedName>
</protein>
<reference evidence="9" key="1">
    <citation type="journal article" date="2022" name="Environ. Microbiol.">
        <title>Geoalkalibacter halelectricus SAP #1 sp. nov. possessing extracellular electron transfer and mineral#reducing capabilities from a haloalkaline environment.</title>
        <authorList>
            <person name="Yadav S."/>
            <person name="Singh R."/>
            <person name="Sundharam S.S."/>
            <person name="Chaudhary S."/>
            <person name="Krishnamurthi S."/>
            <person name="Patil S.A."/>
        </authorList>
    </citation>
    <scope>NUCLEOTIDE SEQUENCE</scope>
    <source>
        <strain evidence="9">SAP-1</strain>
    </source>
</reference>
<evidence type="ECO:0000256" key="3">
    <source>
        <dbReference type="ARBA" id="ARBA00022692"/>
    </source>
</evidence>
<feature type="transmembrane region" description="Helical" evidence="7">
    <location>
        <begin position="722"/>
        <end position="740"/>
    </location>
</feature>
<evidence type="ECO:0000259" key="8">
    <source>
        <dbReference type="PROSITE" id="PS51202"/>
    </source>
</evidence>
<feature type="domain" description="RCK C-terminal" evidence="8">
    <location>
        <begin position="306"/>
        <end position="390"/>
    </location>
</feature>
<feature type="transmembrane region" description="Helical" evidence="7">
    <location>
        <begin position="173"/>
        <end position="196"/>
    </location>
</feature>
<evidence type="ECO:0000256" key="1">
    <source>
        <dbReference type="ARBA" id="ARBA00004141"/>
    </source>
</evidence>
<keyword evidence="6 7" id="KW-0472">Membrane</keyword>
<dbReference type="SUPFAM" id="SSF116726">
    <property type="entry name" value="TrkA C-terminal domain-like"/>
    <property type="match status" value="4"/>
</dbReference>
<evidence type="ECO:0000256" key="7">
    <source>
        <dbReference type="SAM" id="Phobius"/>
    </source>
</evidence>
<dbReference type="Pfam" id="PF03600">
    <property type="entry name" value="CitMHS"/>
    <property type="match status" value="1"/>
</dbReference>
<dbReference type="RefSeq" id="WP_260748558.1">
    <property type="nucleotide sequence ID" value="NZ_CP092109.1"/>
</dbReference>
<evidence type="ECO:0000256" key="6">
    <source>
        <dbReference type="ARBA" id="ARBA00023136"/>
    </source>
</evidence>
<keyword evidence="2" id="KW-0813">Transport</keyword>
<evidence type="ECO:0000256" key="5">
    <source>
        <dbReference type="ARBA" id="ARBA00022989"/>
    </source>
</evidence>
<feature type="domain" description="RCK C-terminal" evidence="8">
    <location>
        <begin position="215"/>
        <end position="299"/>
    </location>
</feature>
<dbReference type="InterPro" id="IPR036721">
    <property type="entry name" value="RCK_C_sf"/>
</dbReference>
<evidence type="ECO:0000256" key="2">
    <source>
        <dbReference type="ARBA" id="ARBA00022448"/>
    </source>
</evidence>
<dbReference type="InterPro" id="IPR051679">
    <property type="entry name" value="DASS-Related_Transporters"/>
</dbReference>
<dbReference type="InterPro" id="IPR006037">
    <property type="entry name" value="RCK_C"/>
</dbReference>
<comment type="subcellular location">
    <subcellularLocation>
        <location evidence="1">Membrane</location>
        <topology evidence="1">Multi-pass membrane protein</topology>
    </subcellularLocation>
</comment>
<dbReference type="PANTHER" id="PTHR43652">
    <property type="entry name" value="BASIC AMINO ACID ANTIPORTER YFCC-RELATED"/>
    <property type="match status" value="1"/>
</dbReference>
<dbReference type="EMBL" id="CP092109">
    <property type="protein sequence ID" value="UWZ80201.1"/>
    <property type="molecule type" value="Genomic_DNA"/>
</dbReference>
<feature type="transmembrane region" description="Helical" evidence="7">
    <location>
        <begin position="134"/>
        <end position="153"/>
    </location>
</feature>
<name>A0ABY5ZN89_9BACT</name>
<feature type="transmembrane region" description="Helical" evidence="7">
    <location>
        <begin position="93"/>
        <end position="122"/>
    </location>
</feature>
<organism evidence="9 10">
    <name type="scientific">Geoalkalibacter halelectricus</name>
    <dbReference type="NCBI Taxonomy" id="2847045"/>
    <lineage>
        <taxon>Bacteria</taxon>
        <taxon>Pseudomonadati</taxon>
        <taxon>Thermodesulfobacteriota</taxon>
        <taxon>Desulfuromonadia</taxon>
        <taxon>Desulfuromonadales</taxon>
        <taxon>Geoalkalibacteraceae</taxon>
        <taxon>Geoalkalibacter</taxon>
    </lineage>
</organism>
<keyword evidence="10" id="KW-1185">Reference proteome</keyword>
<dbReference type="Proteomes" id="UP001060414">
    <property type="component" value="Chromosome"/>
</dbReference>
<dbReference type="PANTHER" id="PTHR43652:SF1">
    <property type="entry name" value="RESPONSE REGULATOR"/>
    <property type="match status" value="1"/>
</dbReference>
<dbReference type="Gene3D" id="3.30.70.1450">
    <property type="entry name" value="Regulator of K+ conductance, C-terminal domain"/>
    <property type="match status" value="4"/>
</dbReference>
<evidence type="ECO:0000313" key="10">
    <source>
        <dbReference type="Proteomes" id="UP001060414"/>
    </source>
</evidence>
<gene>
    <name evidence="9" type="ORF">L9S41_02100</name>
</gene>